<keyword evidence="2" id="KW-1185">Reference proteome</keyword>
<gene>
    <name evidence="1" type="ORF">AADV58_18065</name>
</gene>
<keyword evidence="1" id="KW-0614">Plasmid</keyword>
<accession>A0ABZ2XPZ3</accession>
<dbReference type="Proteomes" id="UP001479520">
    <property type="component" value="Plasmid unnamed1"/>
</dbReference>
<geneLocation type="plasmid" evidence="1 2">
    <name>unnamed1</name>
</geneLocation>
<dbReference type="EMBL" id="CP151407">
    <property type="protein sequence ID" value="WZJ23316.1"/>
    <property type="molecule type" value="Genomic_DNA"/>
</dbReference>
<name>A0ABZ2XPZ3_9RHOO</name>
<evidence type="ECO:0000313" key="2">
    <source>
        <dbReference type="Proteomes" id="UP001479520"/>
    </source>
</evidence>
<organism evidence="1 2">
    <name type="scientific">Azonexus hydrophilus</name>
    <dbReference type="NCBI Taxonomy" id="418702"/>
    <lineage>
        <taxon>Bacteria</taxon>
        <taxon>Pseudomonadati</taxon>
        <taxon>Pseudomonadota</taxon>
        <taxon>Betaproteobacteria</taxon>
        <taxon>Rhodocyclales</taxon>
        <taxon>Azonexaceae</taxon>
        <taxon>Azonexus</taxon>
    </lineage>
</organism>
<sequence>MSKYEMVVTGFNGGSDSTDDLIIWVAAESLDIIESMVAEKQLAGMVRTVGEVPENFGEDYTLPAEAEALEARIRTLASRQTTRVRLTLEVEYALNGEMAEDMVSRLQRMCEHAIGNGMLTGESAAEVEEYSMEVVVQEEPPSEDEVADLMLRRIEDGSIGVEDIPMRLARYGLMSPKAFVEEVQERMESYQAADADKELKNYRVSLHEEAGDKFIIHFECQAADAEHACEQAKDAYPNGEVLLAVLF</sequence>
<dbReference type="RefSeq" id="WP_341744655.1">
    <property type="nucleotide sequence ID" value="NZ_CP151407.1"/>
</dbReference>
<reference evidence="1 2" key="1">
    <citation type="submission" date="2024-04" db="EMBL/GenBank/DDBJ databases">
        <title>Dissimilatory iodate-reducing microorganisms contribute to the enrichment of iodine in groundwater.</title>
        <authorList>
            <person name="Jiang Z."/>
        </authorList>
    </citation>
    <scope>NUCLEOTIDE SEQUENCE [LARGE SCALE GENOMIC DNA]</scope>
    <source>
        <strain evidence="1 2">NCP973</strain>
        <plasmid evidence="1 2">unnamed1</plasmid>
    </source>
</reference>
<proteinExistence type="predicted"/>
<protein>
    <submittedName>
        <fullName evidence="1">Uncharacterized protein</fullName>
    </submittedName>
</protein>
<evidence type="ECO:0000313" key="1">
    <source>
        <dbReference type="EMBL" id="WZJ23316.1"/>
    </source>
</evidence>